<dbReference type="Proteomes" id="UP001492541">
    <property type="component" value="Chromosome"/>
</dbReference>
<keyword evidence="3 7" id="KW-0808">Transferase</keyword>
<evidence type="ECO:0000256" key="2">
    <source>
        <dbReference type="ARBA" id="ARBA00022603"/>
    </source>
</evidence>
<dbReference type="Gene3D" id="3.30.1960.10">
    <property type="entry name" value="tRNA wybutosine-synthesizing-like"/>
    <property type="match status" value="1"/>
</dbReference>
<name>A0ABZ3H329_GEOAI</name>
<evidence type="ECO:0000313" key="10">
    <source>
        <dbReference type="Proteomes" id="UP001492541"/>
    </source>
</evidence>
<keyword evidence="4 7" id="KW-0949">S-adenosyl-L-methionine</keyword>
<dbReference type="InterPro" id="IPR003827">
    <property type="entry name" value="tRNA_yW-synthesising"/>
</dbReference>
<dbReference type="EMBL" id="CP087714">
    <property type="protein sequence ID" value="XAT63178.1"/>
    <property type="molecule type" value="Genomic_DNA"/>
</dbReference>
<keyword evidence="2 7" id="KW-0489">Methyltransferase</keyword>
<dbReference type="PANTHER" id="PTHR48418:SF1">
    <property type="entry name" value="TRNA WYBUTOSINE-SYNTHESIZING PROTEIN 3"/>
    <property type="match status" value="1"/>
</dbReference>
<dbReference type="InterPro" id="IPR036602">
    <property type="entry name" value="tRNA_yW-synthesising-like_sf"/>
</dbReference>
<organism evidence="9 10">
    <name type="scientific">Geoglobus acetivorans</name>
    <dbReference type="NCBI Taxonomy" id="565033"/>
    <lineage>
        <taxon>Archaea</taxon>
        <taxon>Methanobacteriati</taxon>
        <taxon>Methanobacteriota</taxon>
        <taxon>Archaeoglobi</taxon>
        <taxon>Archaeoglobales</taxon>
        <taxon>Archaeoglobaceae</taxon>
        <taxon>Geoglobus</taxon>
    </lineage>
</organism>
<evidence type="ECO:0000313" key="9">
    <source>
        <dbReference type="EMBL" id="XAT63178.1"/>
    </source>
</evidence>
<proteinExistence type="inferred from homology"/>
<dbReference type="PANTHER" id="PTHR48418">
    <property type="entry name" value="TRNA WYBUTOSINE-SYNTHESIZING PROTEIN 3"/>
    <property type="match status" value="1"/>
</dbReference>
<evidence type="ECO:0000256" key="6">
    <source>
        <dbReference type="ARBA" id="ARBA00030554"/>
    </source>
</evidence>
<evidence type="ECO:0000256" key="4">
    <source>
        <dbReference type="ARBA" id="ARBA00022691"/>
    </source>
</evidence>
<keyword evidence="10" id="KW-1185">Reference proteome</keyword>
<evidence type="ECO:0000256" key="7">
    <source>
        <dbReference type="HAMAP-Rule" id="MF_00266"/>
    </source>
</evidence>
<dbReference type="RefSeq" id="WP_193808496.1">
    <property type="nucleotide sequence ID" value="NZ_CP087714.1"/>
</dbReference>
<evidence type="ECO:0000256" key="1">
    <source>
        <dbReference type="ARBA" id="ARBA00008569"/>
    </source>
</evidence>
<dbReference type="HAMAP" id="MF_00266">
    <property type="entry name" value="TYW3_archaea"/>
    <property type="match status" value="1"/>
</dbReference>
<protein>
    <recommendedName>
        <fullName evidence="6 7">tRNA(Phe) 7-((3-amino-3-carboxypropyl)-4-demethylwyosine(37)-N(4))-methyltransferase</fullName>
        <ecNumber evidence="7">2.1.1.282</ecNumber>
    </recommendedName>
    <alternativeName>
        <fullName evidence="7">tRNA wyosine derivatives biosynthesis protein Taw3</fullName>
    </alternativeName>
</protein>
<dbReference type="EC" id="2.1.1.282" evidence="7"/>
<dbReference type="SUPFAM" id="SSF111278">
    <property type="entry name" value="SSo0622-like"/>
    <property type="match status" value="1"/>
</dbReference>
<dbReference type="Pfam" id="PF02676">
    <property type="entry name" value="TYW3"/>
    <property type="match status" value="1"/>
</dbReference>
<gene>
    <name evidence="7" type="primary">taw3</name>
    <name evidence="9" type="ORF">LPQ35_07920</name>
</gene>
<evidence type="ECO:0000256" key="5">
    <source>
        <dbReference type="ARBA" id="ARBA00022694"/>
    </source>
</evidence>
<comment type="catalytic activity">
    <reaction evidence="7">
        <text>4-demethyl-7-[(3S)-3-amino-3-carboxypropyl]wyosine(37) in tRNA(Phe) + S-adenosyl-L-methionine = 7-[(3S)-3-amino-3-carboxypropyl]wyosine(37) in tRNA(Phe) + S-adenosyl-L-homocysteine + H(+)</text>
        <dbReference type="Rhea" id="RHEA:36635"/>
        <dbReference type="Rhea" id="RHEA-COMP:10378"/>
        <dbReference type="Rhea" id="RHEA-COMP:10379"/>
        <dbReference type="ChEBI" id="CHEBI:15378"/>
        <dbReference type="ChEBI" id="CHEBI:57856"/>
        <dbReference type="ChEBI" id="CHEBI:59789"/>
        <dbReference type="ChEBI" id="CHEBI:73543"/>
        <dbReference type="ChEBI" id="CHEBI:73550"/>
        <dbReference type="EC" id="2.1.1.282"/>
    </reaction>
</comment>
<dbReference type="InterPro" id="IPR022908">
    <property type="entry name" value="Taw3"/>
</dbReference>
<feature type="domain" description="tRNA wybutosine-synthesizing protein" evidence="8">
    <location>
        <begin position="4"/>
        <end position="180"/>
    </location>
</feature>
<evidence type="ECO:0000256" key="3">
    <source>
        <dbReference type="ARBA" id="ARBA00022679"/>
    </source>
</evidence>
<sequence>MNWNRFREETLEKYRKAEIDGWIKPITDDINSAECFVTLSSCAGRFAVMDMPEFGDKRNSVFLGKWHDVPAVEDVLNAIRRGVMETWFMLHPPILHVSCKDLESARILLDILRKSGFRRAGIISLKRMVVEIAGQERIEFIAARNGQVFTDAVVLRENYLEAVKKLEMGRKRFEKFHSIFREVFL</sequence>
<accession>A0ABZ3H329</accession>
<dbReference type="GeneID" id="90449607"/>
<comment type="function">
    <text evidence="7">S-adenosyl-L-methionine-dependent methyltransferase that acts as a component of the wyosine derivatives biosynthesis pathway. Probably methylates N-4 position of wybutosine-86 to produce wybutosine-72.</text>
</comment>
<comment type="similarity">
    <text evidence="1 7">Belongs to the TYW3 family.</text>
</comment>
<evidence type="ECO:0000259" key="8">
    <source>
        <dbReference type="Pfam" id="PF02676"/>
    </source>
</evidence>
<keyword evidence="5 7" id="KW-0819">tRNA processing</keyword>
<reference evidence="9 10" key="1">
    <citation type="submission" date="2021-11" db="EMBL/GenBank/DDBJ databases">
        <title>Whole genome of Geoglobus acetivorans.</title>
        <authorList>
            <person name="Liu D."/>
        </authorList>
    </citation>
    <scope>NUCLEOTIDE SEQUENCE [LARGE SCALE GENOMIC DNA]</scope>
    <source>
        <strain evidence="9 10">SBH6</strain>
    </source>
</reference>